<proteinExistence type="predicted"/>
<protein>
    <submittedName>
        <fullName evidence="1">Uncharacterized protein</fullName>
    </submittedName>
</protein>
<dbReference type="Proteomes" id="UP000648663">
    <property type="component" value="Unassembled WGS sequence"/>
</dbReference>
<evidence type="ECO:0000313" key="2">
    <source>
        <dbReference type="Proteomes" id="UP000648663"/>
    </source>
</evidence>
<reference evidence="2" key="1">
    <citation type="journal article" date="2019" name="Int. J. Syst. Evol. Microbiol.">
        <title>The Global Catalogue of Microorganisms (GCM) 10K type strain sequencing project: providing services to taxonomists for standard genome sequencing and annotation.</title>
        <authorList>
            <consortium name="The Broad Institute Genomics Platform"/>
            <consortium name="The Broad Institute Genome Sequencing Center for Infectious Disease"/>
            <person name="Wu L."/>
            <person name="Ma J."/>
        </authorList>
    </citation>
    <scope>NUCLEOTIDE SEQUENCE [LARGE SCALE GENOMIC DNA]</scope>
    <source>
        <strain evidence="2">CGMCC 4.5581</strain>
    </source>
</reference>
<gene>
    <name evidence="1" type="ORF">GCM10011589_35790</name>
</gene>
<evidence type="ECO:0000313" key="1">
    <source>
        <dbReference type="EMBL" id="GGL76521.1"/>
    </source>
</evidence>
<name>A0ABQ2G5N1_9ACTN</name>
<keyword evidence="2" id="KW-1185">Reference proteome</keyword>
<organism evidence="1 2">
    <name type="scientific">Modestobacter marinus</name>
    <dbReference type="NCBI Taxonomy" id="477641"/>
    <lineage>
        <taxon>Bacteria</taxon>
        <taxon>Bacillati</taxon>
        <taxon>Actinomycetota</taxon>
        <taxon>Actinomycetes</taxon>
        <taxon>Geodermatophilales</taxon>
        <taxon>Geodermatophilaceae</taxon>
        <taxon>Modestobacter</taxon>
    </lineage>
</organism>
<comment type="caution">
    <text evidence="1">The sequence shown here is derived from an EMBL/GenBank/DDBJ whole genome shotgun (WGS) entry which is preliminary data.</text>
</comment>
<accession>A0ABQ2G5N1</accession>
<dbReference type="EMBL" id="BMMI01000006">
    <property type="protein sequence ID" value="GGL76521.1"/>
    <property type="molecule type" value="Genomic_DNA"/>
</dbReference>
<sequence>MDTAGLAPDDHELVQLAACWLKTSLRLSLERQGGVLAWTEDHALMGLALAQHELTEDRSFVARLRRSA</sequence>